<dbReference type="RefSeq" id="XP_010412424.1">
    <property type="nucleotide sequence ID" value="XM_010414122.1"/>
</dbReference>
<evidence type="ECO:0000259" key="2">
    <source>
        <dbReference type="SMART" id="SM00575"/>
    </source>
</evidence>
<name>A0ABM0SKF3_CAMSA</name>
<evidence type="ECO:0000313" key="4">
    <source>
        <dbReference type="RefSeq" id="XP_010412424.1"/>
    </source>
</evidence>
<dbReference type="Pfam" id="PF03108">
    <property type="entry name" value="DBD_Tnp_Mut"/>
    <property type="match status" value="1"/>
</dbReference>
<reference evidence="4" key="2">
    <citation type="submission" date="2025-08" db="UniProtKB">
        <authorList>
            <consortium name="RefSeq"/>
        </authorList>
    </citation>
    <scope>IDENTIFICATION</scope>
    <source>
        <tissue evidence="4">Leaf</tissue>
    </source>
</reference>
<accession>A0ABM0SKF3</accession>
<feature type="domain" description="Zinc finger PMZ-type" evidence="2">
    <location>
        <begin position="541"/>
        <end position="568"/>
    </location>
</feature>
<keyword evidence="3" id="KW-1185">Reference proteome</keyword>
<sequence length="662" mass="75032">MKMLKRKKKMRWQRDYDKEFWGNFIGDQFGRVNVAEVICNTFSCFDHTVLVNGATPLKEEEKEKTSFDVRPEEANMGLRSIDGEHAASATWSNGCGQSNGSAVDSIKLEDIDDEEFDIPPLFDDTEFEREEIPDLDFEDDGKELCKGKLFANKEDCQIPLVIYAIKNKFHFKQTTTKKDSFVVSCTGESCEWRVLASEMKESGYYEIRKADLEHTCPIETRRNYLKKATSRVIVAVFKSKYCDPSKGLGPLDLQQMVLEILGWGHHTTSVRGRRGRLWMECFQRLRRVIVVDGTHLNGKYNGVLLTTSGHDANFQVFPLAFAVVDSENDDAWTWFFEKLERIIADSKSLTIISDRAGSIYTAKKKVYPLAHHGACIVHLARNVNARFHNKGLAKLVTKAAFAYKVTAFEETYRQIKAKNSNCATYLDKIGAGHWSRAYFQGNRYNLMTSNIAESLNKALGKGRSSHIVELLKFIRAMLTRWFSARRKKTAKHQGLTTPEVDKQMQKNLVAVSGSRVANISSWSYEVVGLLNGKHHVLLDMKQCSCKQYDRVKIPFGHALLAADTQGIPYGSLVGDFYKTECWRSTYEGVINPEISDVEIPFEIQHRVLYPPKARRPSGRPKESRIPSIGEFPKNGAAKGKVNRCGRCKQSGHNRASCTNPLP</sequence>
<dbReference type="InterPro" id="IPR004332">
    <property type="entry name" value="Transposase_MuDR"/>
</dbReference>
<evidence type="ECO:0000313" key="3">
    <source>
        <dbReference type="Proteomes" id="UP000694864"/>
    </source>
</evidence>
<organism evidence="3 4">
    <name type="scientific">Camelina sativa</name>
    <name type="common">False flax</name>
    <name type="synonym">Myagrum sativum</name>
    <dbReference type="NCBI Taxonomy" id="90675"/>
    <lineage>
        <taxon>Eukaryota</taxon>
        <taxon>Viridiplantae</taxon>
        <taxon>Streptophyta</taxon>
        <taxon>Embryophyta</taxon>
        <taxon>Tracheophyta</taxon>
        <taxon>Spermatophyta</taxon>
        <taxon>Magnoliopsida</taxon>
        <taxon>eudicotyledons</taxon>
        <taxon>Gunneridae</taxon>
        <taxon>Pentapetalae</taxon>
        <taxon>rosids</taxon>
        <taxon>malvids</taxon>
        <taxon>Brassicales</taxon>
        <taxon>Brassicaceae</taxon>
        <taxon>Camelineae</taxon>
        <taxon>Camelina</taxon>
    </lineage>
</organism>
<feature type="region of interest" description="Disordered" evidence="1">
    <location>
        <begin position="611"/>
        <end position="662"/>
    </location>
</feature>
<dbReference type="Pfam" id="PF10551">
    <property type="entry name" value="MULE"/>
    <property type="match status" value="1"/>
</dbReference>
<feature type="compositionally biased region" description="Polar residues" evidence="1">
    <location>
        <begin position="652"/>
        <end position="662"/>
    </location>
</feature>
<feature type="compositionally biased region" description="Basic residues" evidence="1">
    <location>
        <begin position="640"/>
        <end position="651"/>
    </location>
</feature>
<proteinExistence type="predicted"/>
<dbReference type="PANTHER" id="PTHR31973:SF187">
    <property type="entry name" value="MUTATOR TRANSPOSASE MUDRA PROTEIN"/>
    <property type="match status" value="1"/>
</dbReference>
<reference evidence="3" key="1">
    <citation type="journal article" date="2014" name="Nat. Commun.">
        <title>The emerging biofuel crop Camelina sativa retains a highly undifferentiated hexaploid genome structure.</title>
        <authorList>
            <person name="Kagale S."/>
            <person name="Koh C."/>
            <person name="Nixon J."/>
            <person name="Bollina V."/>
            <person name="Clarke W.E."/>
            <person name="Tuteja R."/>
            <person name="Spillane C."/>
            <person name="Robinson S.J."/>
            <person name="Links M.G."/>
            <person name="Clarke C."/>
            <person name="Higgins E.E."/>
            <person name="Huebert T."/>
            <person name="Sharpe A.G."/>
            <person name="Parkin I.A."/>
        </authorList>
    </citation>
    <scope>NUCLEOTIDE SEQUENCE [LARGE SCALE GENOMIC DNA]</scope>
    <source>
        <strain evidence="3">cv. DH55</strain>
    </source>
</reference>
<evidence type="ECO:0000256" key="1">
    <source>
        <dbReference type="SAM" id="MobiDB-lite"/>
    </source>
</evidence>
<dbReference type="PANTHER" id="PTHR31973">
    <property type="entry name" value="POLYPROTEIN, PUTATIVE-RELATED"/>
    <property type="match status" value="1"/>
</dbReference>
<dbReference type="Proteomes" id="UP000694864">
    <property type="component" value="Chromosome 6"/>
</dbReference>
<dbReference type="GeneID" id="104698715"/>
<gene>
    <name evidence="4" type="primary">LOC104698715</name>
</gene>
<dbReference type="InterPro" id="IPR006564">
    <property type="entry name" value="Znf_PMZ"/>
</dbReference>
<dbReference type="InterPro" id="IPR018289">
    <property type="entry name" value="MULE_transposase_dom"/>
</dbReference>
<dbReference type="SMART" id="SM00575">
    <property type="entry name" value="ZnF_PMZ"/>
    <property type="match status" value="1"/>
</dbReference>
<protein>
    <submittedName>
        <fullName evidence="4">Uncharacterized protein LOC104698715</fullName>
    </submittedName>
</protein>